<reference evidence="2 3" key="1">
    <citation type="submission" date="2018-08" db="EMBL/GenBank/DDBJ databases">
        <title>Altererythrobacter sp.Ery1 and Ery12, the genome sequencing of novel strains in genus Alterythrobacter.</title>
        <authorList>
            <person name="Cheng H."/>
            <person name="Wu Y.-H."/>
            <person name="Fang C."/>
            <person name="Xu X.-W."/>
        </authorList>
    </citation>
    <scope>NUCLEOTIDE SEQUENCE [LARGE SCALE GENOMIC DNA]</scope>
    <source>
        <strain evidence="2 3">Ery1</strain>
    </source>
</reference>
<comment type="caution">
    <text evidence="2">The sequence shown here is derived from an EMBL/GenBank/DDBJ whole genome shotgun (WGS) entry which is preliminary data.</text>
</comment>
<evidence type="ECO:0000259" key="1">
    <source>
        <dbReference type="PROSITE" id="PS50056"/>
    </source>
</evidence>
<proteinExistence type="predicted"/>
<dbReference type="SUPFAM" id="SSF52799">
    <property type="entry name" value="(Phosphotyrosine protein) phosphatases II"/>
    <property type="match status" value="1"/>
</dbReference>
<dbReference type="Gene3D" id="3.90.190.10">
    <property type="entry name" value="Protein tyrosine phosphatase superfamily"/>
    <property type="match status" value="1"/>
</dbReference>
<dbReference type="EMBL" id="QXFK01000014">
    <property type="protein sequence ID" value="RIV79264.1"/>
    <property type="molecule type" value="Genomic_DNA"/>
</dbReference>
<dbReference type="RefSeq" id="WP_119512096.1">
    <property type="nucleotide sequence ID" value="NZ_QXFK01000014.1"/>
</dbReference>
<gene>
    <name evidence="2" type="ORF">D2V04_04490</name>
</gene>
<dbReference type="AlphaFoldDB" id="A0A418NJ73"/>
<dbReference type="OrthoDB" id="1188001at2"/>
<accession>A0A418NJ73</accession>
<dbReference type="PROSITE" id="PS50056">
    <property type="entry name" value="TYR_PHOSPHATASE_2"/>
    <property type="match status" value="1"/>
</dbReference>
<dbReference type="PROSITE" id="PS00383">
    <property type="entry name" value="TYR_PHOSPHATASE_1"/>
    <property type="match status" value="1"/>
</dbReference>
<name>A0A418NJ73_9SPHN</name>
<dbReference type="InterPro" id="IPR029021">
    <property type="entry name" value="Prot-tyrosine_phosphatase-like"/>
</dbReference>
<dbReference type="Pfam" id="PF13350">
    <property type="entry name" value="Y_phosphatase3"/>
    <property type="match status" value="1"/>
</dbReference>
<dbReference type="InterPro" id="IPR026893">
    <property type="entry name" value="Tyr/Ser_Pase_IphP-type"/>
</dbReference>
<organism evidence="2 3">
    <name type="scientific">Pelagerythrobacter aerophilus</name>
    <dbReference type="NCBI Taxonomy" id="2306995"/>
    <lineage>
        <taxon>Bacteria</taxon>
        <taxon>Pseudomonadati</taxon>
        <taxon>Pseudomonadota</taxon>
        <taxon>Alphaproteobacteria</taxon>
        <taxon>Sphingomonadales</taxon>
        <taxon>Erythrobacteraceae</taxon>
        <taxon>Pelagerythrobacter</taxon>
    </lineage>
</organism>
<protein>
    <submittedName>
        <fullName evidence="2">Tyrosine-protein phosphatase</fullName>
    </submittedName>
</protein>
<feature type="domain" description="Tyrosine specific protein phosphatases" evidence="1">
    <location>
        <begin position="124"/>
        <end position="179"/>
    </location>
</feature>
<dbReference type="InterPro" id="IPR000387">
    <property type="entry name" value="Tyr_Pase_dom"/>
</dbReference>
<dbReference type="Proteomes" id="UP000285092">
    <property type="component" value="Unassembled WGS sequence"/>
</dbReference>
<evidence type="ECO:0000313" key="3">
    <source>
        <dbReference type="Proteomes" id="UP000285092"/>
    </source>
</evidence>
<keyword evidence="3" id="KW-1185">Reference proteome</keyword>
<dbReference type="InterPro" id="IPR016130">
    <property type="entry name" value="Tyr_Pase_AS"/>
</dbReference>
<evidence type="ECO:0000313" key="2">
    <source>
        <dbReference type="EMBL" id="RIV79264.1"/>
    </source>
</evidence>
<dbReference type="GO" id="GO:0004721">
    <property type="term" value="F:phosphoprotein phosphatase activity"/>
    <property type="evidence" value="ECO:0007669"/>
    <property type="project" value="InterPro"/>
</dbReference>
<sequence length="263" mass="28617">MDQQRVVALEGVHNFRDYGGYPVAGGGRLRSGLLYRSGQHVGASDADLVKIEALGLRHVIDFRGASERQSYPCRRADGFCAQVVAYEGETANLAPHVEAAGGALTRDGAHRAMERIYRNLPNREPVLWVMRQYFATLARGPDEGGGPSLVHCLAGKDRTGMAVALLHHALGVHPDDAMEDFLLTNVAGNIEARIAAGGETIRAKYGAVDDDTIRILMGVDARYLHAMRKAVEEKHGSLDAFLADVLEVDDARREALRLHLVES</sequence>